<reference evidence="1 2" key="1">
    <citation type="submission" date="2015-04" db="EMBL/GenBank/DDBJ databases">
        <authorList>
            <person name="Syromyatnikov M.Y."/>
            <person name="Popov V.N."/>
        </authorList>
    </citation>
    <scope>NUCLEOTIDE SEQUENCE [LARGE SCALE GENOMIC DNA]</scope>
    <source>
        <strain evidence="1 2">AH1</strain>
    </source>
</reference>
<proteinExistence type="predicted"/>
<evidence type="ECO:0008006" key="3">
    <source>
        <dbReference type="Google" id="ProtNLM"/>
    </source>
</evidence>
<dbReference type="Proteomes" id="UP000039437">
    <property type="component" value="Unassembled WGS sequence"/>
</dbReference>
<evidence type="ECO:0000313" key="2">
    <source>
        <dbReference type="Proteomes" id="UP000039437"/>
    </source>
</evidence>
<sequence>MGGVTMATQKQVDYVMSLQEQLELEDCEKYTDEQVKAMSHKEVSNVIENYKASISNEELYDECMSFGLPNC</sequence>
<name>A0A0U1MI50_STAAU</name>
<dbReference type="EMBL" id="CVOQ01000010">
    <property type="protein sequence ID" value="CRI08509.1"/>
    <property type="molecule type" value="Genomic_DNA"/>
</dbReference>
<organism evidence="1 2">
    <name type="scientific">Staphylococcus aureus</name>
    <dbReference type="NCBI Taxonomy" id="1280"/>
    <lineage>
        <taxon>Bacteria</taxon>
        <taxon>Bacillati</taxon>
        <taxon>Bacillota</taxon>
        <taxon>Bacilli</taxon>
        <taxon>Bacillales</taxon>
        <taxon>Staphylococcaceae</taxon>
        <taxon>Staphylococcus</taxon>
    </lineage>
</organism>
<evidence type="ECO:0000313" key="1">
    <source>
        <dbReference type="EMBL" id="CRI08509.1"/>
    </source>
</evidence>
<accession>A0A0U1MI50</accession>
<dbReference type="AlphaFoldDB" id="A0A0U1MI50"/>
<protein>
    <recommendedName>
        <fullName evidence="3">Phage protein</fullName>
    </recommendedName>
</protein>
<gene>
    <name evidence="1" type="ORF">BN1321_180096</name>
</gene>